<reference evidence="3" key="1">
    <citation type="submission" date="2023-07" db="EMBL/GenBank/DDBJ databases">
        <title>Bifidobacterium aquikefiriaerophilum sp. nov. and Bifidobacterium eccum sp. nov., isolated from water kefir.</title>
        <authorList>
            <person name="Breselge S."/>
            <person name="Bellassi P."/>
            <person name="Barcenilla C."/>
            <person name="Alvarez-Ordonez A."/>
            <person name="Morelli L."/>
            <person name="Cotter P.D."/>
        </authorList>
    </citation>
    <scope>NUCLEOTIDE SEQUENCE</scope>
    <source>
        <strain evidence="4">WK013_4_14</strain>
        <strain evidence="3">WK048_4_13</strain>
    </source>
</reference>
<keyword evidence="1" id="KW-0472">Membrane</keyword>
<dbReference type="EC" id="3.4.23.43" evidence="3"/>
<dbReference type="GO" id="GO:0004190">
    <property type="term" value="F:aspartic-type endopeptidase activity"/>
    <property type="evidence" value="ECO:0007669"/>
    <property type="project" value="UniProtKB-EC"/>
</dbReference>
<dbReference type="Gene3D" id="1.20.120.1220">
    <property type="match status" value="1"/>
</dbReference>
<dbReference type="InterPro" id="IPR000045">
    <property type="entry name" value="Prepilin_IV_endopep_pep"/>
</dbReference>
<keyword evidence="3" id="KW-0378">Hydrolase</keyword>
<protein>
    <submittedName>
        <fullName evidence="3">Prepilin peptidase</fullName>
        <ecNumber evidence="3">3.4.23.43</ecNumber>
    </submittedName>
</protein>
<feature type="domain" description="Prepilin type IV endopeptidase peptidase" evidence="2">
    <location>
        <begin position="11"/>
        <end position="113"/>
    </location>
</feature>
<sequence>MPYLVLLPSLIVGLALSVHDMRSRVVPRSWVVSGYVIQLMTLMARACFDGSWGIVVQAVLISVICAAMQTLMACIRPEALGFGDVTTTFLTGLAVGTRELFATALWWLLMGALGCACLLVAHLRGHRSIAFAPVIFASGLTAVMCSA</sequence>
<dbReference type="EMBL" id="CP129675">
    <property type="protein sequence ID" value="XDS47310.1"/>
    <property type="molecule type" value="Genomic_DNA"/>
</dbReference>
<evidence type="ECO:0000256" key="1">
    <source>
        <dbReference type="SAM" id="Phobius"/>
    </source>
</evidence>
<evidence type="ECO:0000259" key="2">
    <source>
        <dbReference type="Pfam" id="PF01478"/>
    </source>
</evidence>
<dbReference type="Pfam" id="PF01478">
    <property type="entry name" value="Peptidase_A24"/>
    <property type="match status" value="1"/>
</dbReference>
<feature type="transmembrane region" description="Helical" evidence="1">
    <location>
        <begin position="50"/>
        <end position="67"/>
    </location>
</feature>
<evidence type="ECO:0000313" key="3">
    <source>
        <dbReference type="EMBL" id="XDS47310.1"/>
    </source>
</evidence>
<keyword evidence="1" id="KW-1133">Transmembrane helix</keyword>
<organism evidence="3">
    <name type="scientific">Bifidobacterium fermentum</name>
    <dbReference type="NCBI Taxonomy" id="3059035"/>
    <lineage>
        <taxon>Bacteria</taxon>
        <taxon>Bacillati</taxon>
        <taxon>Actinomycetota</taxon>
        <taxon>Actinomycetes</taxon>
        <taxon>Bifidobacteriales</taxon>
        <taxon>Bifidobacteriaceae</taxon>
        <taxon>Bifidobacterium</taxon>
    </lineage>
</organism>
<accession>A0AB39UF84</accession>
<proteinExistence type="predicted"/>
<feature type="transmembrane region" description="Helical" evidence="1">
    <location>
        <begin position="104"/>
        <end position="123"/>
    </location>
</feature>
<dbReference type="AlphaFoldDB" id="A0AB39UF84"/>
<gene>
    <name evidence="4" type="ORF">QN216_06410</name>
    <name evidence="3" type="ORF">QN217_04035</name>
</gene>
<dbReference type="GO" id="GO:0016020">
    <property type="term" value="C:membrane"/>
    <property type="evidence" value="ECO:0007669"/>
    <property type="project" value="InterPro"/>
</dbReference>
<name>A0AB39UF84_9BIFI</name>
<keyword evidence="1" id="KW-0812">Transmembrane</keyword>
<evidence type="ECO:0000313" key="4">
    <source>
        <dbReference type="EMBL" id="XDS47981.1"/>
    </source>
</evidence>
<dbReference type="EMBL" id="CP129682">
    <property type="protein sequence ID" value="XDS47981.1"/>
    <property type="molecule type" value="Genomic_DNA"/>
</dbReference>